<evidence type="ECO:0000313" key="4">
    <source>
        <dbReference type="Proteomes" id="UP000069443"/>
    </source>
</evidence>
<organism evidence="3 4">
    <name type="scientific">Mycolicibacterium canariasense</name>
    <name type="common">Mycobacterium canariasense</name>
    <dbReference type="NCBI Taxonomy" id="228230"/>
    <lineage>
        <taxon>Bacteria</taxon>
        <taxon>Bacillati</taxon>
        <taxon>Actinomycetota</taxon>
        <taxon>Actinomycetes</taxon>
        <taxon>Mycobacteriales</taxon>
        <taxon>Mycobacteriaceae</taxon>
        <taxon>Mycolicibacterium</taxon>
    </lineage>
</organism>
<dbReference type="InterPro" id="IPR032407">
    <property type="entry name" value="MHB"/>
</dbReference>
<reference evidence="4" key="2">
    <citation type="submission" date="2016-02" db="EMBL/GenBank/DDBJ databases">
        <title>Draft genome sequence of five rapidly growing Mycobacterium species.</title>
        <authorList>
            <person name="Katahira K."/>
            <person name="Gotou Y."/>
            <person name="Iida K."/>
            <person name="Ogura Y."/>
            <person name="Hayashi T."/>
        </authorList>
    </citation>
    <scope>NUCLEOTIDE SEQUENCE [LARGE SCALE GENOMIC DNA]</scope>
    <source>
        <strain evidence="4">JCM15298</strain>
    </source>
</reference>
<dbReference type="EMBL" id="BCSY01000036">
    <property type="protein sequence ID" value="GAS95215.1"/>
    <property type="molecule type" value="Genomic_DNA"/>
</dbReference>
<keyword evidence="1" id="KW-0732">Signal</keyword>
<gene>
    <name evidence="3" type="ORF">RMCC_2181</name>
</gene>
<keyword evidence="4" id="KW-1185">Reference proteome</keyword>
<comment type="caution">
    <text evidence="3">The sequence shown here is derived from an EMBL/GenBank/DDBJ whole genome shotgun (WGS) entry which is preliminary data.</text>
</comment>
<proteinExistence type="predicted"/>
<name>A0A100WBR6_MYCCR</name>
<evidence type="ECO:0000256" key="1">
    <source>
        <dbReference type="SAM" id="SignalP"/>
    </source>
</evidence>
<dbReference type="Pfam" id="PF16525">
    <property type="entry name" value="MHB"/>
    <property type="match status" value="1"/>
</dbReference>
<dbReference type="STRING" id="228230.RMCC_2181"/>
<dbReference type="InterPro" id="IPR038378">
    <property type="entry name" value="MHB_sf"/>
</dbReference>
<protein>
    <recommendedName>
        <fullName evidence="2">Haemophore haem-binding domain-containing protein</fullName>
    </recommendedName>
</protein>
<dbReference type="RefSeq" id="WP_062656395.1">
    <property type="nucleotide sequence ID" value="NZ_BCSY01000036.1"/>
</dbReference>
<dbReference type="GO" id="GO:0020037">
    <property type="term" value="F:heme binding"/>
    <property type="evidence" value="ECO:0007669"/>
    <property type="project" value="InterPro"/>
</dbReference>
<evidence type="ECO:0000313" key="3">
    <source>
        <dbReference type="EMBL" id="GAS95215.1"/>
    </source>
</evidence>
<accession>A0A100WBR6</accession>
<dbReference type="OrthoDB" id="4728894at2"/>
<reference evidence="4" key="1">
    <citation type="journal article" date="2016" name="Genome Announc.">
        <title>Draft Genome Sequences of Five Rapidly Growing Mycobacterium Species, M. thermoresistibile, M. fortuitum subsp. acetamidolyticum, M. canariasense, M. brisbanense, and M. novocastrense.</title>
        <authorList>
            <person name="Katahira K."/>
            <person name="Ogura Y."/>
            <person name="Gotoh Y."/>
            <person name="Hayashi T."/>
        </authorList>
    </citation>
    <scope>NUCLEOTIDE SEQUENCE [LARGE SCALE GENOMIC DNA]</scope>
    <source>
        <strain evidence="4">JCM15298</strain>
    </source>
</reference>
<dbReference type="Gene3D" id="1.20.20.20">
    <property type="entry name" value="Haemophore, haem-binding domain"/>
    <property type="match status" value="1"/>
</dbReference>
<evidence type="ECO:0000259" key="2">
    <source>
        <dbReference type="Pfam" id="PF16525"/>
    </source>
</evidence>
<dbReference type="NCBIfam" id="TIGR04529">
    <property type="entry name" value="MTB_hemophore"/>
    <property type="match status" value="1"/>
</dbReference>
<sequence>MKPIAILLFSASAVFATVSAPTAAAADPCSASGLATTASGVLSQAGAYLDAHPGANDVLTAAGNQSTPDATAAIRGYFVGHPGEFLDLQNIARPLTSLRGQCGVAVSPSQLAALFDALA</sequence>
<dbReference type="Proteomes" id="UP000069443">
    <property type="component" value="Unassembled WGS sequence"/>
</dbReference>
<dbReference type="AlphaFoldDB" id="A0A100WBR6"/>
<feature type="chain" id="PRO_5007090040" description="Haemophore haem-binding domain-containing protein" evidence="1">
    <location>
        <begin position="26"/>
        <end position="119"/>
    </location>
</feature>
<feature type="domain" description="Haemophore haem-binding" evidence="2">
    <location>
        <begin position="27"/>
        <end position="103"/>
    </location>
</feature>
<feature type="signal peptide" evidence="1">
    <location>
        <begin position="1"/>
        <end position="25"/>
    </location>
</feature>